<accession>A0A2Z2HTX3</accession>
<sequence>MPPDRRTVLEVAGGTLSTATLASLGSSIVAAQDDELEQPDDDGNDGDDGDDGPDDGDSDDPVDEDALPDYSRWLVLEDGALEFTAIDWDAVGEDVRAELEAAEGVEDDPDVPSEYEADPMVVLPSEGLYSSYLLVTLSLGQYGLGRLLEPEAFETTVEDLVVVNDVTVAAGEVDADEIDGQLTADPDNGFATQFEQTDEIDGADVYAPVETEDVPEQVAIAVDDETIVIADREADDDPVATLETVLEAEAGDGDRAADEADVAWLLEAAGDGDAVVGAYGEPTTGDDGLVGPEFEALADAEGIVVSTTPEDEEAATGTLAAILPDPDEDPLLDSLGISADERSFSLEDGNVTVSARWEELEEL</sequence>
<evidence type="ECO:0000256" key="1">
    <source>
        <dbReference type="SAM" id="MobiDB-lite"/>
    </source>
</evidence>
<feature type="region of interest" description="Disordered" evidence="1">
    <location>
        <begin position="26"/>
        <end position="69"/>
    </location>
</feature>
<dbReference type="GeneID" id="32895130"/>
<dbReference type="Proteomes" id="UP000250088">
    <property type="component" value="Chromosome"/>
</dbReference>
<dbReference type="RefSeq" id="WP_086889032.1">
    <property type="nucleotide sequence ID" value="NZ_CP019893.1"/>
</dbReference>
<dbReference type="EMBL" id="CP019893">
    <property type="protein sequence ID" value="ARS90659.1"/>
    <property type="molecule type" value="Genomic_DNA"/>
</dbReference>
<proteinExistence type="predicted"/>
<dbReference type="OrthoDB" id="163320at2157"/>
<dbReference type="AlphaFoldDB" id="A0A2Z2HTX3"/>
<gene>
    <name evidence="2" type="ORF">B1756_13600</name>
</gene>
<evidence type="ECO:0000313" key="2">
    <source>
        <dbReference type="EMBL" id="ARS90659.1"/>
    </source>
</evidence>
<protein>
    <submittedName>
        <fullName evidence="2">Uncharacterized protein</fullName>
    </submittedName>
</protein>
<reference evidence="3" key="1">
    <citation type="submission" date="2017-02" db="EMBL/GenBank/DDBJ databases">
        <title>Natronthermophilus aegyptiacus gen. nov.,sp. nov., an aerobic, extremely halophilic alkalithermophilic archaeon isolated from the athalassohaline Wadi An Natrun, Egypt.</title>
        <authorList>
            <person name="Zhao B."/>
        </authorList>
    </citation>
    <scope>NUCLEOTIDE SEQUENCE [LARGE SCALE GENOMIC DNA]</scope>
    <source>
        <strain evidence="3">JW/NM-HA 15</strain>
    </source>
</reference>
<dbReference type="InterPro" id="IPR006311">
    <property type="entry name" value="TAT_signal"/>
</dbReference>
<feature type="compositionally biased region" description="Acidic residues" evidence="1">
    <location>
        <begin position="32"/>
        <end position="67"/>
    </location>
</feature>
<name>A0A2Z2HTX3_9EURY</name>
<dbReference type="KEGG" id="naj:B1756_13600"/>
<evidence type="ECO:0000313" key="3">
    <source>
        <dbReference type="Proteomes" id="UP000250088"/>
    </source>
</evidence>
<dbReference type="PROSITE" id="PS51318">
    <property type="entry name" value="TAT"/>
    <property type="match status" value="1"/>
</dbReference>
<keyword evidence="3" id="KW-1185">Reference proteome</keyword>
<organism evidence="2 3">
    <name type="scientific">Natrarchaeobaculum aegyptiacum</name>
    <dbReference type="NCBI Taxonomy" id="745377"/>
    <lineage>
        <taxon>Archaea</taxon>
        <taxon>Methanobacteriati</taxon>
        <taxon>Methanobacteriota</taxon>
        <taxon>Stenosarchaea group</taxon>
        <taxon>Halobacteria</taxon>
        <taxon>Halobacteriales</taxon>
        <taxon>Natrialbaceae</taxon>
        <taxon>Natrarchaeobaculum</taxon>
    </lineage>
</organism>